<proteinExistence type="predicted"/>
<name>A0A834IL32_RHYFE</name>
<dbReference type="AlphaFoldDB" id="A0A834IL32"/>
<sequence>MLDSGAGCFLFYGVLHHDLKRTRTLFPIISFSLSVSYLGDRAASVPTIPPMALASPSVQLAAYAAARAIVFILMSGGGNGDRGRRADRAVIAGGAVIRPPSLVCLLAVVAADTIAARGGLAFPRLHSRCKRFPHGTGLSATHAN</sequence>
<evidence type="ECO:0000313" key="2">
    <source>
        <dbReference type="Proteomes" id="UP000625711"/>
    </source>
</evidence>
<accession>A0A834IL32</accession>
<dbReference type="Proteomes" id="UP000625711">
    <property type="component" value="Unassembled WGS sequence"/>
</dbReference>
<evidence type="ECO:0000313" key="1">
    <source>
        <dbReference type="EMBL" id="KAF7282932.1"/>
    </source>
</evidence>
<comment type="caution">
    <text evidence="1">The sequence shown here is derived from an EMBL/GenBank/DDBJ whole genome shotgun (WGS) entry which is preliminary data.</text>
</comment>
<gene>
    <name evidence="1" type="ORF">GWI33_001789</name>
</gene>
<organism evidence="1 2">
    <name type="scientific">Rhynchophorus ferrugineus</name>
    <name type="common">Red palm weevil</name>
    <name type="synonym">Curculio ferrugineus</name>
    <dbReference type="NCBI Taxonomy" id="354439"/>
    <lineage>
        <taxon>Eukaryota</taxon>
        <taxon>Metazoa</taxon>
        <taxon>Ecdysozoa</taxon>
        <taxon>Arthropoda</taxon>
        <taxon>Hexapoda</taxon>
        <taxon>Insecta</taxon>
        <taxon>Pterygota</taxon>
        <taxon>Neoptera</taxon>
        <taxon>Endopterygota</taxon>
        <taxon>Coleoptera</taxon>
        <taxon>Polyphaga</taxon>
        <taxon>Cucujiformia</taxon>
        <taxon>Curculionidae</taxon>
        <taxon>Dryophthorinae</taxon>
        <taxon>Rhynchophorus</taxon>
    </lineage>
</organism>
<keyword evidence="2" id="KW-1185">Reference proteome</keyword>
<dbReference type="EMBL" id="JAACXV010000150">
    <property type="protein sequence ID" value="KAF7282932.1"/>
    <property type="molecule type" value="Genomic_DNA"/>
</dbReference>
<reference evidence="1" key="1">
    <citation type="submission" date="2020-08" db="EMBL/GenBank/DDBJ databases">
        <title>Genome sequencing and assembly of the red palm weevil Rhynchophorus ferrugineus.</title>
        <authorList>
            <person name="Dias G.B."/>
            <person name="Bergman C.M."/>
            <person name="Manee M."/>
        </authorList>
    </citation>
    <scope>NUCLEOTIDE SEQUENCE</scope>
    <source>
        <strain evidence="1">AA-2017</strain>
        <tissue evidence="1">Whole larva</tissue>
    </source>
</reference>
<protein>
    <submittedName>
        <fullName evidence="1">Uncharacterized protein</fullName>
    </submittedName>
</protein>